<accession>A0A1L1PVX5</accession>
<proteinExistence type="predicted"/>
<dbReference type="RefSeq" id="WP_009514969.1">
    <property type="nucleotide sequence ID" value="NZ_CCAE010000042.1"/>
</dbReference>
<keyword evidence="3" id="KW-1185">Reference proteome</keyword>
<gene>
    <name evidence="2" type="ORF">BN948_03872</name>
</gene>
<dbReference type="InterPro" id="IPR030895">
    <property type="entry name" value="T5SS_PEPC_rpt"/>
</dbReference>
<protein>
    <recommendedName>
        <fullName evidence="4">Autotransporter outer membrane beta-barrel domain-containing protein</fullName>
    </recommendedName>
</protein>
<reference evidence="3" key="1">
    <citation type="submission" date="2014-02" db="EMBL/GenBank/DDBJ databases">
        <authorList>
            <person name="Gan H."/>
        </authorList>
    </citation>
    <scope>NUCLEOTIDE SEQUENCE [LARGE SCALE GENOMIC DNA]</scope>
    <source>
        <strain evidence="3">S1</strain>
    </source>
</reference>
<dbReference type="EMBL" id="CCAE010000042">
    <property type="protein sequence ID" value="CDN89435.1"/>
    <property type="molecule type" value="Genomic_DNA"/>
</dbReference>
<evidence type="ECO:0008006" key="4">
    <source>
        <dbReference type="Google" id="ProtNLM"/>
    </source>
</evidence>
<feature type="chain" id="PRO_5009681766" description="Autotransporter outer membrane beta-barrel domain-containing protein" evidence="1">
    <location>
        <begin position="22"/>
        <end position="183"/>
    </location>
</feature>
<organism evidence="2 3">
    <name type="scientific">Hydrogenophaga intermedia</name>
    <dbReference type="NCBI Taxonomy" id="65786"/>
    <lineage>
        <taxon>Bacteria</taxon>
        <taxon>Pseudomonadati</taxon>
        <taxon>Pseudomonadota</taxon>
        <taxon>Betaproteobacteria</taxon>
        <taxon>Burkholderiales</taxon>
        <taxon>Comamonadaceae</taxon>
        <taxon>Hydrogenophaga</taxon>
    </lineage>
</organism>
<dbReference type="NCBIfam" id="TIGR04393">
    <property type="entry name" value="rpt_T5SS_PEPC"/>
    <property type="match status" value="1"/>
</dbReference>
<name>A0A1L1PVX5_HYDIT</name>
<evidence type="ECO:0000313" key="2">
    <source>
        <dbReference type="EMBL" id="CDN89435.1"/>
    </source>
</evidence>
<evidence type="ECO:0000313" key="3">
    <source>
        <dbReference type="Proteomes" id="UP000028878"/>
    </source>
</evidence>
<reference evidence="3" key="2">
    <citation type="submission" date="2014-11" db="EMBL/GenBank/DDBJ databases">
        <title>Draft genome sequence of Hydrogenophaga intermedia S1.</title>
        <authorList>
            <person name="Gan H.M."/>
            <person name="Chew T.H."/>
            <person name="Stolz A."/>
        </authorList>
    </citation>
    <scope>NUCLEOTIDE SEQUENCE [LARGE SCALE GENOMIC DNA]</scope>
    <source>
        <strain evidence="3">S1</strain>
    </source>
</reference>
<dbReference type="Proteomes" id="UP000028878">
    <property type="component" value="Unassembled WGS sequence"/>
</dbReference>
<evidence type="ECO:0000256" key="1">
    <source>
        <dbReference type="SAM" id="SignalP"/>
    </source>
</evidence>
<dbReference type="AlphaFoldDB" id="A0A1L1PVX5"/>
<sequence length="183" mass="17585" precursor="true">MNRCHKTVWAAALAASGVAHAATFTASNEAELITAINQANASTDPSSTITLTAGFTVTTALPPIRGNVSVNPNGHTTAVGSAAGAGLTWEAGASYGNLGNLQVGHVAGTTGALTVQGAGTTVRAASLVGNAGLARITVRDGAVLASTGPSGVRFGGALPTLSDGGVAHVLVTGAGSALTSGVL</sequence>
<feature type="signal peptide" evidence="1">
    <location>
        <begin position="1"/>
        <end position="21"/>
    </location>
</feature>
<keyword evidence="1" id="KW-0732">Signal</keyword>